<dbReference type="RefSeq" id="WP_131801502.1">
    <property type="nucleotide sequence ID" value="NZ_FNCF01000005.1"/>
</dbReference>
<name>A0A1G7WRK4_9ACTN</name>
<organism evidence="1 2">
    <name type="scientific">Klenkia brasiliensis</name>
    <dbReference type="NCBI Taxonomy" id="333142"/>
    <lineage>
        <taxon>Bacteria</taxon>
        <taxon>Bacillati</taxon>
        <taxon>Actinomycetota</taxon>
        <taxon>Actinomycetes</taxon>
        <taxon>Geodermatophilales</taxon>
        <taxon>Geodermatophilaceae</taxon>
        <taxon>Klenkia</taxon>
    </lineage>
</organism>
<sequence>MVAAVVVLVVVALVALLVRGLRRRRAGFYAVDPGASPGDARGAVNRHSWMLGGGGGGGG</sequence>
<gene>
    <name evidence="1" type="ORF">SAMN05660324_3477</name>
</gene>
<dbReference type="EMBL" id="FNCF01000005">
    <property type="protein sequence ID" value="SDG74597.1"/>
    <property type="molecule type" value="Genomic_DNA"/>
</dbReference>
<dbReference type="AlphaFoldDB" id="A0A1G7WRK4"/>
<keyword evidence="2" id="KW-1185">Reference proteome</keyword>
<evidence type="ECO:0000313" key="1">
    <source>
        <dbReference type="EMBL" id="SDG74597.1"/>
    </source>
</evidence>
<reference evidence="2" key="1">
    <citation type="submission" date="2016-10" db="EMBL/GenBank/DDBJ databases">
        <authorList>
            <person name="Varghese N."/>
            <person name="Submissions S."/>
        </authorList>
    </citation>
    <scope>NUCLEOTIDE SEQUENCE [LARGE SCALE GENOMIC DNA]</scope>
    <source>
        <strain evidence="2">DSM 44526</strain>
    </source>
</reference>
<evidence type="ECO:0000313" key="2">
    <source>
        <dbReference type="Proteomes" id="UP000198863"/>
    </source>
</evidence>
<accession>A0A1G7WRK4</accession>
<dbReference type="Proteomes" id="UP000198863">
    <property type="component" value="Unassembled WGS sequence"/>
</dbReference>
<protein>
    <submittedName>
        <fullName evidence="1">Uncharacterized protein</fullName>
    </submittedName>
</protein>
<proteinExistence type="predicted"/>